<dbReference type="AlphaFoldDB" id="A0A068S894"/>
<dbReference type="Pfam" id="PF08613">
    <property type="entry name" value="Cyclin"/>
    <property type="match status" value="1"/>
</dbReference>
<dbReference type="PANTHER" id="PTHR15615:SF36">
    <property type="entry name" value="PHO85 CYCLIN-5"/>
    <property type="match status" value="1"/>
</dbReference>
<feature type="compositionally biased region" description="Polar residues" evidence="1">
    <location>
        <begin position="416"/>
        <end position="425"/>
    </location>
</feature>
<feature type="compositionally biased region" description="Low complexity" evidence="1">
    <location>
        <begin position="393"/>
        <end position="408"/>
    </location>
</feature>
<keyword evidence="3" id="KW-1185">Reference proteome</keyword>
<dbReference type="GO" id="GO:0019901">
    <property type="term" value="F:protein kinase binding"/>
    <property type="evidence" value="ECO:0007669"/>
    <property type="project" value="InterPro"/>
</dbReference>
<dbReference type="STRING" id="1263082.A0A068S894"/>
<evidence type="ECO:0000313" key="3">
    <source>
        <dbReference type="Proteomes" id="UP000027586"/>
    </source>
</evidence>
<dbReference type="GO" id="GO:0016538">
    <property type="term" value="F:cyclin-dependent protein serine/threonine kinase regulator activity"/>
    <property type="evidence" value="ECO:0007669"/>
    <property type="project" value="TreeGrafter"/>
</dbReference>
<protein>
    <recommendedName>
        <fullName evidence="4">Cyclin-domain-containing protein</fullName>
    </recommendedName>
</protein>
<dbReference type="Gene3D" id="1.10.472.10">
    <property type="entry name" value="Cyclin-like"/>
    <property type="match status" value="1"/>
</dbReference>
<dbReference type="CDD" id="cd20557">
    <property type="entry name" value="CYCLIN_ScPCL1-like"/>
    <property type="match status" value="1"/>
</dbReference>
<sequence>MTSLQPTTTHHYAMPFTFLPLPCRHEKPDLSFYTSSSSFNKPLASSASSASSSLHLPNHNNNNVSNQYGPWCCAPSHPFSFTGSLPGKAQQQPVALSTTVDDPEMYALQTMFAALETRTNHSEHVAMSVAKQRQQQQTAGTHPAYVEALVDTTAHIIETIWPSSSSTSAFSPAKHAATTTLPCSPPSSPTALTTTPAVVSLRTFIQEVLKRSRTTYSTLQTALFYLFRARPAILSQLYYTSSGVVTPPSPPPAASEHAAAVAMETGGGGSYFAWQDAYIHCGRRMFLAALVTASKFVQDKTYRNSTWAKIAGLPVAEINAAERIFLNLISYRLYIAQPTFERWHHLLHMHVEARANTSSTRPTTTTTTTWLHYNHQHHASTTTTTKNRKRRSTVSSSSTTSSHQQDPSSSKKRKVTTTFTETSGRSYAAPAANNKKSKRQ</sequence>
<evidence type="ECO:0000256" key="1">
    <source>
        <dbReference type="SAM" id="MobiDB-lite"/>
    </source>
</evidence>
<proteinExistence type="predicted"/>
<dbReference type="GO" id="GO:0000307">
    <property type="term" value="C:cyclin-dependent protein kinase holoenzyme complex"/>
    <property type="evidence" value="ECO:0007669"/>
    <property type="project" value="TreeGrafter"/>
</dbReference>
<dbReference type="InterPro" id="IPR013922">
    <property type="entry name" value="Cyclin_PHO80-like"/>
</dbReference>
<comment type="caution">
    <text evidence="2">The sequence shown here is derived from an EMBL/GenBank/DDBJ whole genome shotgun (WGS) entry which is preliminary data.</text>
</comment>
<feature type="compositionally biased region" description="Low complexity" evidence="1">
    <location>
        <begin position="357"/>
        <end position="369"/>
    </location>
</feature>
<evidence type="ECO:0008006" key="4">
    <source>
        <dbReference type="Google" id="ProtNLM"/>
    </source>
</evidence>
<reference evidence="2" key="1">
    <citation type="submission" date="2013-08" db="EMBL/GenBank/DDBJ databases">
        <title>Gene expansion shapes genome architecture in the human pathogen Lichtheimia corymbifera: an evolutionary genomics analysis in the ancient terrestrial Mucorales (Mucoromycotina).</title>
        <authorList>
            <person name="Schwartze V.U."/>
            <person name="Winter S."/>
            <person name="Shelest E."/>
            <person name="Marcet-Houben M."/>
            <person name="Horn F."/>
            <person name="Wehner S."/>
            <person name="Hoffmann K."/>
            <person name="Riege K."/>
            <person name="Sammeth M."/>
            <person name="Nowrousian M."/>
            <person name="Valiante V."/>
            <person name="Linde J."/>
            <person name="Jacobsen I.D."/>
            <person name="Marz M."/>
            <person name="Brakhage A.A."/>
            <person name="Gabaldon T."/>
            <person name="Bocker S."/>
            <person name="Voigt K."/>
        </authorList>
    </citation>
    <scope>NUCLEOTIDE SEQUENCE [LARGE SCALE GENOMIC DNA]</scope>
    <source>
        <strain evidence="2">FSU 9682</strain>
    </source>
</reference>
<organism evidence="2 3">
    <name type="scientific">Lichtheimia corymbifera JMRC:FSU:9682</name>
    <dbReference type="NCBI Taxonomy" id="1263082"/>
    <lineage>
        <taxon>Eukaryota</taxon>
        <taxon>Fungi</taxon>
        <taxon>Fungi incertae sedis</taxon>
        <taxon>Mucoromycota</taxon>
        <taxon>Mucoromycotina</taxon>
        <taxon>Mucoromycetes</taxon>
        <taxon>Mucorales</taxon>
        <taxon>Lichtheimiaceae</taxon>
        <taxon>Lichtheimia</taxon>
    </lineage>
</organism>
<dbReference type="OrthoDB" id="286814at2759"/>
<dbReference type="Proteomes" id="UP000027586">
    <property type="component" value="Unassembled WGS sequence"/>
</dbReference>
<accession>A0A068S894</accession>
<dbReference type="PANTHER" id="PTHR15615">
    <property type="match status" value="1"/>
</dbReference>
<dbReference type="VEuPathDB" id="FungiDB:LCOR_09441.1"/>
<dbReference type="EMBL" id="CBTN010000058">
    <property type="protein sequence ID" value="CDH58583.1"/>
    <property type="molecule type" value="Genomic_DNA"/>
</dbReference>
<gene>
    <name evidence="2" type="ORF">LCOR_09441.1</name>
</gene>
<feature type="region of interest" description="Disordered" evidence="1">
    <location>
        <begin position="355"/>
        <end position="440"/>
    </location>
</feature>
<name>A0A068S894_9FUNG</name>
<evidence type="ECO:0000313" key="2">
    <source>
        <dbReference type="EMBL" id="CDH58583.1"/>
    </source>
</evidence>
<dbReference type="GO" id="GO:0005634">
    <property type="term" value="C:nucleus"/>
    <property type="evidence" value="ECO:0007669"/>
    <property type="project" value="TreeGrafter"/>
</dbReference>